<dbReference type="AlphaFoldDB" id="A0A8H3UCJ8"/>
<keyword evidence="2" id="KW-1133">Transmembrane helix</keyword>
<keyword evidence="2" id="KW-0472">Membrane</keyword>
<gene>
    <name evidence="4" type="ORF">EG327_011485</name>
</gene>
<evidence type="ECO:0000313" key="5">
    <source>
        <dbReference type="Proteomes" id="UP000490939"/>
    </source>
</evidence>
<keyword evidence="2" id="KW-0812">Transmembrane</keyword>
<sequence>MADIIVNDSDGHQAITSTNRGGSITITAAMLMVFMILFYLIRILVRIGFKSSIGFDDIAITIGSVFGIVQSILVMLAVKAGLGKKLDLLSPRQIENVYMLSYVCDLIFILTIAMAKISAAGLIARLSRQKMHLKSCHAVAGLAAIWGASSILAIGIGCNPRGPGNLENRCPSLLLSWTTIAAIGLSLELMLLCLPIWLVWPLQMPRAKKFVVTIAFSLRLVIVPLVLGRIIQLNRSSHSRDWTFDAVRVIIFTQLEMHISLISATLPCTRPFLNASSPGMWAESHGIVRSTQGTPGSSYAMTPNISRPSRRSWKKNSVVISSPPMSFTGQRQRPSLHDEVFDTLPAHLEATEEHPVLDPFSQPTLTTIEHPTHLTYPSLDPSSQITLAASQAQDQRSTNSYDSDHNFIKKTMEYDIHYTRSSRKG</sequence>
<feature type="transmembrane region" description="Helical" evidence="2">
    <location>
        <begin position="210"/>
        <end position="231"/>
    </location>
</feature>
<dbReference type="PANTHER" id="PTHR39614">
    <property type="entry name" value="INTEGRAL MEMBRANE PROTEIN"/>
    <property type="match status" value="1"/>
</dbReference>
<name>A0A8H3UCJ8_VENIN</name>
<evidence type="ECO:0000259" key="3">
    <source>
        <dbReference type="Pfam" id="PF20684"/>
    </source>
</evidence>
<dbReference type="Pfam" id="PF20684">
    <property type="entry name" value="Fung_rhodopsin"/>
    <property type="match status" value="1"/>
</dbReference>
<accession>A0A8H3UCJ8</accession>
<evidence type="ECO:0000313" key="4">
    <source>
        <dbReference type="EMBL" id="KAE9967490.1"/>
    </source>
</evidence>
<evidence type="ECO:0000256" key="2">
    <source>
        <dbReference type="SAM" id="Phobius"/>
    </source>
</evidence>
<feature type="region of interest" description="Disordered" evidence="1">
    <location>
        <begin position="292"/>
        <end position="316"/>
    </location>
</feature>
<feature type="transmembrane region" description="Helical" evidence="2">
    <location>
        <begin position="57"/>
        <end position="78"/>
    </location>
</feature>
<dbReference type="PANTHER" id="PTHR39614:SF2">
    <property type="entry name" value="INTEGRAL MEMBRANE PROTEIN"/>
    <property type="match status" value="1"/>
</dbReference>
<organism evidence="4 5">
    <name type="scientific">Venturia inaequalis</name>
    <name type="common">Apple scab fungus</name>
    <dbReference type="NCBI Taxonomy" id="5025"/>
    <lineage>
        <taxon>Eukaryota</taxon>
        <taxon>Fungi</taxon>
        <taxon>Dikarya</taxon>
        <taxon>Ascomycota</taxon>
        <taxon>Pezizomycotina</taxon>
        <taxon>Dothideomycetes</taxon>
        <taxon>Pleosporomycetidae</taxon>
        <taxon>Venturiales</taxon>
        <taxon>Venturiaceae</taxon>
        <taxon>Venturia</taxon>
    </lineage>
</organism>
<feature type="transmembrane region" description="Helical" evidence="2">
    <location>
        <begin position="24"/>
        <end position="45"/>
    </location>
</feature>
<feature type="domain" description="Rhodopsin" evidence="3">
    <location>
        <begin position="41"/>
        <end position="274"/>
    </location>
</feature>
<protein>
    <recommendedName>
        <fullName evidence="3">Rhodopsin domain-containing protein</fullName>
    </recommendedName>
</protein>
<feature type="compositionally biased region" description="Polar residues" evidence="1">
    <location>
        <begin position="292"/>
        <end position="307"/>
    </location>
</feature>
<reference evidence="4 5" key="1">
    <citation type="submission" date="2019-07" db="EMBL/GenBank/DDBJ databases">
        <title>Venturia inaequalis Genome Resource.</title>
        <authorList>
            <person name="Lichtner F.J."/>
        </authorList>
    </citation>
    <scope>NUCLEOTIDE SEQUENCE [LARGE SCALE GENOMIC DNA]</scope>
    <source>
        <strain evidence="4 5">DMI_063113</strain>
    </source>
</reference>
<keyword evidence="5" id="KW-1185">Reference proteome</keyword>
<proteinExistence type="predicted"/>
<comment type="caution">
    <text evidence="4">The sequence shown here is derived from an EMBL/GenBank/DDBJ whole genome shotgun (WGS) entry which is preliminary data.</text>
</comment>
<feature type="transmembrane region" description="Helical" evidence="2">
    <location>
        <begin position="177"/>
        <end position="198"/>
    </location>
</feature>
<feature type="transmembrane region" description="Helical" evidence="2">
    <location>
        <begin position="136"/>
        <end position="157"/>
    </location>
</feature>
<feature type="transmembrane region" description="Helical" evidence="2">
    <location>
        <begin position="98"/>
        <end position="124"/>
    </location>
</feature>
<evidence type="ECO:0000256" key="1">
    <source>
        <dbReference type="SAM" id="MobiDB-lite"/>
    </source>
</evidence>
<dbReference type="InterPro" id="IPR049326">
    <property type="entry name" value="Rhodopsin_dom_fungi"/>
</dbReference>
<dbReference type="Proteomes" id="UP000490939">
    <property type="component" value="Unassembled WGS sequence"/>
</dbReference>
<dbReference type="EMBL" id="WNWR01000903">
    <property type="protein sequence ID" value="KAE9967490.1"/>
    <property type="molecule type" value="Genomic_DNA"/>
</dbReference>